<accession>A0A4U6BNL8</accession>
<proteinExistence type="predicted"/>
<gene>
    <name evidence="2" type="ORF">YH63_003660</name>
</gene>
<dbReference type="InterPro" id="IPR007761">
    <property type="entry name" value="MtlR-like"/>
</dbReference>
<name>A0A4U6BNL8_9BRAD</name>
<dbReference type="EMBL" id="LBIA02000001">
    <property type="protein sequence ID" value="TKT70578.1"/>
    <property type="molecule type" value="Genomic_DNA"/>
</dbReference>
<dbReference type="Gene3D" id="1.20.120.330">
    <property type="entry name" value="Nucleotidyltransferases domain 2"/>
    <property type="match status" value="1"/>
</dbReference>
<keyword evidence="1" id="KW-1133">Transmembrane helix</keyword>
<sequence length="234" mass="26359">MTATYFASFFGFFGFFAAILFNGFGGDLSAPFSIASKRCFVSLSLYFSSLLESAMGWSLFNDDETEAVRELFKSSDRAAAIMAATIVENRLTAAIKHRFNPHVAVQKEMFRSSGPLGSFSAKIKLAYLMGICSERAFKDLEVMKDIRNRFAHHIDIKDFNSQRIADWCKNFQLIDISVFPTGTKDPVINHKPGDWFTIDGHEEKMKDPKWRYLITAMLFSGSLATPRAFGLPNI</sequence>
<dbReference type="RefSeq" id="WP_046828781.1">
    <property type="nucleotide sequence ID" value="NZ_LBIA02000001.1"/>
</dbReference>
<dbReference type="GO" id="GO:0045892">
    <property type="term" value="P:negative regulation of DNA-templated transcription"/>
    <property type="evidence" value="ECO:0007669"/>
    <property type="project" value="TreeGrafter"/>
</dbReference>
<keyword evidence="3" id="KW-1185">Reference proteome</keyword>
<feature type="transmembrane region" description="Helical" evidence="1">
    <location>
        <begin position="6"/>
        <end position="28"/>
    </location>
</feature>
<keyword evidence="1" id="KW-0812">Transmembrane</keyword>
<dbReference type="Pfam" id="PF05068">
    <property type="entry name" value="MtlR"/>
    <property type="match status" value="1"/>
</dbReference>
<dbReference type="Proteomes" id="UP000034832">
    <property type="component" value="Unassembled WGS sequence"/>
</dbReference>
<dbReference type="STRING" id="211460.YH63_15230"/>
<evidence type="ECO:0008006" key="4">
    <source>
        <dbReference type="Google" id="ProtNLM"/>
    </source>
</evidence>
<protein>
    <recommendedName>
        <fullName evidence="4">DUF4145 domain-containing protein</fullName>
    </recommendedName>
</protein>
<evidence type="ECO:0000313" key="2">
    <source>
        <dbReference type="EMBL" id="TKT70578.1"/>
    </source>
</evidence>
<keyword evidence="1" id="KW-0472">Membrane</keyword>
<dbReference type="SUPFAM" id="SSF158668">
    <property type="entry name" value="MtlR-like"/>
    <property type="match status" value="1"/>
</dbReference>
<reference evidence="2" key="1">
    <citation type="submission" date="2019-04" db="EMBL/GenBank/DDBJ databases">
        <title>Whole genome sequencing of cave bacteria.</title>
        <authorList>
            <person name="Gan H.M."/>
            <person name="Barton H."/>
            <person name="Savka M.A."/>
        </authorList>
    </citation>
    <scope>NUCLEOTIDE SEQUENCE [LARGE SCALE GENOMIC DNA]</scope>
    <source>
        <strain evidence="2">LC387</strain>
    </source>
</reference>
<evidence type="ECO:0000256" key="1">
    <source>
        <dbReference type="SAM" id="Phobius"/>
    </source>
</evidence>
<organism evidence="2 3">
    <name type="scientific">Afipia massiliensis</name>
    <dbReference type="NCBI Taxonomy" id="211460"/>
    <lineage>
        <taxon>Bacteria</taxon>
        <taxon>Pseudomonadati</taxon>
        <taxon>Pseudomonadota</taxon>
        <taxon>Alphaproteobacteria</taxon>
        <taxon>Hyphomicrobiales</taxon>
        <taxon>Nitrobacteraceae</taxon>
        <taxon>Afipia</taxon>
    </lineage>
</organism>
<dbReference type="InterPro" id="IPR038026">
    <property type="entry name" value="MtlR-like_sf"/>
</dbReference>
<evidence type="ECO:0000313" key="3">
    <source>
        <dbReference type="Proteomes" id="UP000034832"/>
    </source>
</evidence>
<dbReference type="PANTHER" id="PTHR37941:SF1">
    <property type="entry name" value="FUMARASE E-RELATED"/>
    <property type="match status" value="1"/>
</dbReference>
<dbReference type="AlphaFoldDB" id="A0A4U6BNL8"/>
<comment type="caution">
    <text evidence="2">The sequence shown here is derived from an EMBL/GenBank/DDBJ whole genome shotgun (WGS) entry which is preliminary data.</text>
</comment>
<dbReference type="PANTHER" id="PTHR37941">
    <property type="entry name" value="FUMARASE E-RELATED"/>
    <property type="match status" value="1"/>
</dbReference>
<dbReference type="OrthoDB" id="291822at2"/>